<dbReference type="InterPro" id="IPR005247">
    <property type="entry name" value="YbhB_YbcL/LppC-like"/>
</dbReference>
<dbReference type="Proteomes" id="UP000185639">
    <property type="component" value="Unassembled WGS sequence"/>
</dbReference>
<name>A0A1N7NU52_9GAMM</name>
<sequence>MRRTATLLGTTLALMSGTALADDFAVSSDTFADGSTLANTQVFKGFGCEGENISPDLSWTAGPEGTKSYAVNVYDPDAPTGSGWWHWIVYNIPADVTTLPTNAGVTGGENLPDGAVHGRSDFGTYGFGGACPPVGDDPHRYIFTVHALSVEKLDLPKDASAALIGYMVNANTIEKTSITGMYGR</sequence>
<evidence type="ECO:0000313" key="3">
    <source>
        <dbReference type="Proteomes" id="UP000185639"/>
    </source>
</evidence>
<dbReference type="InterPro" id="IPR008914">
    <property type="entry name" value="PEBP"/>
</dbReference>
<dbReference type="InterPro" id="IPR036610">
    <property type="entry name" value="PEBP-like_sf"/>
</dbReference>
<keyword evidence="1" id="KW-0732">Signal</keyword>
<dbReference type="CDD" id="cd00865">
    <property type="entry name" value="PEBP_bact_arch"/>
    <property type="match status" value="1"/>
</dbReference>
<feature type="chain" id="PRO_5013156655" description="Phospholipid-binding protein, PBP family" evidence="1">
    <location>
        <begin position="22"/>
        <end position="184"/>
    </location>
</feature>
<dbReference type="SUPFAM" id="SSF49777">
    <property type="entry name" value="PEBP-like"/>
    <property type="match status" value="1"/>
</dbReference>
<feature type="signal peptide" evidence="1">
    <location>
        <begin position="1"/>
        <end position="21"/>
    </location>
</feature>
<dbReference type="Pfam" id="PF01161">
    <property type="entry name" value="PBP"/>
    <property type="match status" value="1"/>
</dbReference>
<dbReference type="EMBL" id="FTOH01000007">
    <property type="protein sequence ID" value="SIT01893.1"/>
    <property type="molecule type" value="Genomic_DNA"/>
</dbReference>
<evidence type="ECO:0008006" key="4">
    <source>
        <dbReference type="Google" id="ProtNLM"/>
    </source>
</evidence>
<reference evidence="3" key="1">
    <citation type="submission" date="2017-01" db="EMBL/GenBank/DDBJ databases">
        <authorList>
            <person name="Varghese N."/>
            <person name="Submissions S."/>
        </authorList>
    </citation>
    <scope>NUCLEOTIDE SEQUENCE [LARGE SCALE GENOMIC DNA]</scope>
    <source>
        <strain evidence="3">DSM 24913</strain>
    </source>
</reference>
<protein>
    <recommendedName>
        <fullName evidence="4">Phospholipid-binding protein, PBP family</fullName>
    </recommendedName>
</protein>
<dbReference type="PANTHER" id="PTHR30289">
    <property type="entry name" value="UNCHARACTERIZED PROTEIN YBCL-RELATED"/>
    <property type="match status" value="1"/>
</dbReference>
<evidence type="ECO:0000256" key="1">
    <source>
        <dbReference type="SAM" id="SignalP"/>
    </source>
</evidence>
<gene>
    <name evidence="2" type="ORF">SAMN05421686_107263</name>
</gene>
<dbReference type="AlphaFoldDB" id="A0A1N7NU52"/>
<dbReference type="Gene3D" id="3.90.280.10">
    <property type="entry name" value="PEBP-like"/>
    <property type="match status" value="1"/>
</dbReference>
<organism evidence="2 3">
    <name type="scientific">Thalassolituus maritimus</name>
    <dbReference type="NCBI Taxonomy" id="484498"/>
    <lineage>
        <taxon>Bacteria</taxon>
        <taxon>Pseudomonadati</taxon>
        <taxon>Pseudomonadota</taxon>
        <taxon>Gammaproteobacteria</taxon>
        <taxon>Oceanospirillales</taxon>
        <taxon>Oceanospirillaceae</taxon>
        <taxon>Thalassolituus</taxon>
    </lineage>
</organism>
<evidence type="ECO:0000313" key="2">
    <source>
        <dbReference type="EMBL" id="SIT01893.1"/>
    </source>
</evidence>
<dbReference type="NCBIfam" id="TIGR00481">
    <property type="entry name" value="YbhB/YbcL family Raf kinase inhibitor-like protein"/>
    <property type="match status" value="1"/>
</dbReference>
<keyword evidence="3" id="KW-1185">Reference proteome</keyword>
<proteinExistence type="predicted"/>
<dbReference type="PANTHER" id="PTHR30289:SF1">
    <property type="entry name" value="PEBP (PHOSPHATIDYLETHANOLAMINE-BINDING PROTEIN) FAMILY PROTEIN"/>
    <property type="match status" value="1"/>
</dbReference>
<dbReference type="RefSeq" id="WP_084188928.1">
    <property type="nucleotide sequence ID" value="NZ_FTOH01000007.1"/>
</dbReference>
<accession>A0A1N7NU52</accession>
<dbReference type="STRING" id="484498.SAMN05421686_107263"/>